<protein>
    <recommendedName>
        <fullName evidence="1">Nudix hydrolase domain-containing protein</fullName>
    </recommendedName>
</protein>
<dbReference type="InterPro" id="IPR015797">
    <property type="entry name" value="NUDIX_hydrolase-like_dom_sf"/>
</dbReference>
<dbReference type="Pfam" id="PF00293">
    <property type="entry name" value="NUDIX"/>
    <property type="match status" value="1"/>
</dbReference>
<dbReference type="Proteomes" id="UP000235672">
    <property type="component" value="Unassembled WGS sequence"/>
</dbReference>
<dbReference type="AlphaFoldDB" id="A0A2J6QES9"/>
<feature type="domain" description="Nudix hydrolase" evidence="1">
    <location>
        <begin position="99"/>
        <end position="246"/>
    </location>
</feature>
<evidence type="ECO:0000313" key="2">
    <source>
        <dbReference type="EMBL" id="PMD24757.1"/>
    </source>
</evidence>
<reference evidence="2 3" key="1">
    <citation type="submission" date="2016-05" db="EMBL/GenBank/DDBJ databases">
        <title>A degradative enzymes factory behind the ericoid mycorrhizal symbiosis.</title>
        <authorList>
            <consortium name="DOE Joint Genome Institute"/>
            <person name="Martino E."/>
            <person name="Morin E."/>
            <person name="Grelet G."/>
            <person name="Kuo A."/>
            <person name="Kohler A."/>
            <person name="Daghino S."/>
            <person name="Barry K."/>
            <person name="Choi C."/>
            <person name="Cichocki N."/>
            <person name="Clum A."/>
            <person name="Copeland A."/>
            <person name="Hainaut M."/>
            <person name="Haridas S."/>
            <person name="Labutti K."/>
            <person name="Lindquist E."/>
            <person name="Lipzen A."/>
            <person name="Khouja H.-R."/>
            <person name="Murat C."/>
            <person name="Ohm R."/>
            <person name="Olson A."/>
            <person name="Spatafora J."/>
            <person name="Veneault-Fourrey C."/>
            <person name="Henrissat B."/>
            <person name="Grigoriev I."/>
            <person name="Martin F."/>
            <person name="Perotto S."/>
        </authorList>
    </citation>
    <scope>NUCLEOTIDE SEQUENCE [LARGE SCALE GENOMIC DNA]</scope>
    <source>
        <strain evidence="2 3">UAMH 7357</strain>
    </source>
</reference>
<dbReference type="PANTHER" id="PTHR13622">
    <property type="entry name" value="THIAMIN PYROPHOSPHOKINASE"/>
    <property type="match status" value="1"/>
</dbReference>
<dbReference type="PANTHER" id="PTHR13622:SF8">
    <property type="entry name" value="THIAMIN PYROPHOSPHOKINASE 1"/>
    <property type="match status" value="1"/>
</dbReference>
<dbReference type="PROSITE" id="PS51462">
    <property type="entry name" value="NUDIX"/>
    <property type="match status" value="1"/>
</dbReference>
<dbReference type="OrthoDB" id="10261522at2759"/>
<dbReference type="SUPFAM" id="SSF55811">
    <property type="entry name" value="Nudix"/>
    <property type="match status" value="1"/>
</dbReference>
<dbReference type="EMBL" id="KZ613471">
    <property type="protein sequence ID" value="PMD24757.1"/>
    <property type="molecule type" value="Genomic_DNA"/>
</dbReference>
<keyword evidence="3" id="KW-1185">Reference proteome</keyword>
<dbReference type="InterPro" id="IPR000086">
    <property type="entry name" value="NUDIX_hydrolase_dom"/>
</dbReference>
<evidence type="ECO:0000313" key="3">
    <source>
        <dbReference type="Proteomes" id="UP000235672"/>
    </source>
</evidence>
<dbReference type="STRING" id="1745343.A0A2J6QES9"/>
<dbReference type="Gene3D" id="3.90.79.10">
    <property type="entry name" value="Nucleoside Triphosphate Pyrophosphohydrolase"/>
    <property type="match status" value="1"/>
</dbReference>
<name>A0A2J6QES9_9HELO</name>
<dbReference type="FunFam" id="3.90.79.10:FF:000019">
    <property type="entry name" value="Thiamin pyrophosphokinase, putative"/>
    <property type="match status" value="1"/>
</dbReference>
<gene>
    <name evidence="2" type="ORF">NA56DRAFT_668695</name>
</gene>
<dbReference type="CDD" id="cd03676">
    <property type="entry name" value="NUDIX_Tnr3_like"/>
    <property type="match status" value="1"/>
</dbReference>
<dbReference type="GO" id="GO:0044715">
    <property type="term" value="F:8-oxo-dGDP phosphatase activity"/>
    <property type="evidence" value="ECO:0007669"/>
    <property type="project" value="UniProtKB-ARBA"/>
</dbReference>
<evidence type="ECO:0000259" key="1">
    <source>
        <dbReference type="PROSITE" id="PS51462"/>
    </source>
</evidence>
<organism evidence="2 3">
    <name type="scientific">Hyaloscypha hepaticicola</name>
    <dbReference type="NCBI Taxonomy" id="2082293"/>
    <lineage>
        <taxon>Eukaryota</taxon>
        <taxon>Fungi</taxon>
        <taxon>Dikarya</taxon>
        <taxon>Ascomycota</taxon>
        <taxon>Pezizomycotina</taxon>
        <taxon>Leotiomycetes</taxon>
        <taxon>Helotiales</taxon>
        <taxon>Hyaloscyphaceae</taxon>
        <taxon>Hyaloscypha</taxon>
    </lineage>
</organism>
<proteinExistence type="predicted"/>
<sequence length="278" mass="32049">MAGNKLFSNLELVARVDSWPYYNEDPERYKEFMSDYYYFLVEGGFAERTAAMQATIRAEVERGEVPELRKLKNELFAAYSADGQHVLDMDGCAVDKFGTKAFGVHMIGYVDTTEGRRYWVPRRSRAKMSYPGMLDNTVGGSLATREKAIDCIVRETEEEASIFPEYTRKNIVSCGTLSYQMTLDDSGRPGCQHQVQDLYEMKFDEYVILKPNDGEVEEFKLMTLEEVKDALARGEFKLNCAITWMAFLIRHGHVTAENEENLIEICVRMHRKHEFFIV</sequence>
<accession>A0A2J6QES9</accession>